<sequence length="69" mass="7500">MSEELNASVRFCGHEGCTSTEIVSVGFSEAAIEMLDVDNSEATNREIMASAALERIAKLTKIKKSHIPM</sequence>
<dbReference type="InParanoid" id="A0A0D2UMR0"/>
<dbReference type="AlphaFoldDB" id="A0A0D2UMR0"/>
<evidence type="ECO:0000313" key="1">
    <source>
        <dbReference type="EMBL" id="KJE96326.1"/>
    </source>
</evidence>
<dbReference type="Proteomes" id="UP000008743">
    <property type="component" value="Unassembled WGS sequence"/>
</dbReference>
<keyword evidence="2" id="KW-1185">Reference proteome</keyword>
<organism evidence="1 2">
    <name type="scientific">Capsaspora owczarzaki (strain ATCC 30864)</name>
    <dbReference type="NCBI Taxonomy" id="595528"/>
    <lineage>
        <taxon>Eukaryota</taxon>
        <taxon>Filasterea</taxon>
        <taxon>Capsaspora</taxon>
    </lineage>
</organism>
<dbReference type="EMBL" id="KE346371">
    <property type="protein sequence ID" value="KJE96326.1"/>
    <property type="molecule type" value="Genomic_DNA"/>
</dbReference>
<gene>
    <name evidence="1" type="ORF">CAOG_006668</name>
</gene>
<proteinExistence type="predicted"/>
<name>A0A0D2UMR0_CAPO3</name>
<accession>A0A0D2UMR0</accession>
<dbReference type="RefSeq" id="XP_004344289.1">
    <property type="nucleotide sequence ID" value="XM_004344239.1"/>
</dbReference>
<evidence type="ECO:0000313" key="2">
    <source>
        <dbReference type="Proteomes" id="UP000008743"/>
    </source>
</evidence>
<reference evidence="2" key="1">
    <citation type="submission" date="2011-02" db="EMBL/GenBank/DDBJ databases">
        <title>The Genome Sequence of Capsaspora owczarzaki ATCC 30864.</title>
        <authorList>
            <person name="Russ C."/>
            <person name="Cuomo C."/>
            <person name="Burger G."/>
            <person name="Gray M.W."/>
            <person name="Holland P.W.H."/>
            <person name="King N."/>
            <person name="Lang F.B.F."/>
            <person name="Roger A.J."/>
            <person name="Ruiz-Trillo I."/>
            <person name="Young S.K."/>
            <person name="Zeng Q."/>
            <person name="Gargeya S."/>
            <person name="Alvarado L."/>
            <person name="Berlin A."/>
            <person name="Chapman S.B."/>
            <person name="Chen Z."/>
            <person name="Freedman E."/>
            <person name="Gellesch M."/>
            <person name="Goldberg J."/>
            <person name="Griggs A."/>
            <person name="Gujja S."/>
            <person name="Heilman E."/>
            <person name="Heiman D."/>
            <person name="Howarth C."/>
            <person name="Mehta T."/>
            <person name="Neiman D."/>
            <person name="Pearson M."/>
            <person name="Roberts A."/>
            <person name="Saif S."/>
            <person name="Shea T."/>
            <person name="Shenoy N."/>
            <person name="Sisk P."/>
            <person name="Stolte C."/>
            <person name="Sykes S."/>
            <person name="White J."/>
            <person name="Yandava C."/>
            <person name="Haas B."/>
            <person name="Nusbaum C."/>
            <person name="Birren B."/>
        </authorList>
    </citation>
    <scope>NUCLEOTIDE SEQUENCE</scope>
    <source>
        <strain evidence="2">ATCC 30864</strain>
    </source>
</reference>
<protein>
    <submittedName>
        <fullName evidence="1">Uncharacterized protein</fullName>
    </submittedName>
</protein>